<dbReference type="AlphaFoldDB" id="A0A166NQJ4"/>
<gene>
    <name evidence="7" type="ORF">FIBSPDRAFT_820669</name>
</gene>
<evidence type="ECO:0000256" key="6">
    <source>
        <dbReference type="ARBA" id="ARBA00032319"/>
    </source>
</evidence>
<name>A0A166NQJ4_9AGAM</name>
<feature type="non-terminal residue" evidence="7">
    <location>
        <position position="404"/>
    </location>
</feature>
<dbReference type="GO" id="GO:0005634">
    <property type="term" value="C:nucleus"/>
    <property type="evidence" value="ECO:0007669"/>
    <property type="project" value="UniProtKB-SubCell"/>
</dbReference>
<dbReference type="EMBL" id="KV417521">
    <property type="protein sequence ID" value="KZP25277.1"/>
    <property type="molecule type" value="Genomic_DNA"/>
</dbReference>
<evidence type="ECO:0000256" key="4">
    <source>
        <dbReference type="ARBA" id="ARBA00022694"/>
    </source>
</evidence>
<evidence type="ECO:0000256" key="3">
    <source>
        <dbReference type="ARBA" id="ARBA00021704"/>
    </source>
</evidence>
<reference evidence="7 8" key="1">
    <citation type="journal article" date="2016" name="Mol. Biol. Evol.">
        <title>Comparative Genomics of Early-Diverging Mushroom-Forming Fungi Provides Insights into the Origins of Lignocellulose Decay Capabilities.</title>
        <authorList>
            <person name="Nagy L.G."/>
            <person name="Riley R."/>
            <person name="Tritt A."/>
            <person name="Adam C."/>
            <person name="Daum C."/>
            <person name="Floudas D."/>
            <person name="Sun H."/>
            <person name="Yadav J.S."/>
            <person name="Pangilinan J."/>
            <person name="Larsson K.H."/>
            <person name="Matsuura K."/>
            <person name="Barry K."/>
            <person name="Labutti K."/>
            <person name="Kuo R."/>
            <person name="Ohm R.A."/>
            <person name="Bhattacharya S.S."/>
            <person name="Shirouzu T."/>
            <person name="Yoshinaga Y."/>
            <person name="Martin F.M."/>
            <person name="Grigoriev I.V."/>
            <person name="Hibbett D.S."/>
        </authorList>
    </citation>
    <scope>NUCLEOTIDE SEQUENCE [LARGE SCALE GENOMIC DNA]</scope>
    <source>
        <strain evidence="7 8">CBS 109695</strain>
    </source>
</reference>
<evidence type="ECO:0000256" key="5">
    <source>
        <dbReference type="ARBA" id="ARBA00023242"/>
    </source>
</evidence>
<dbReference type="GO" id="GO:0030488">
    <property type="term" value="P:tRNA methylation"/>
    <property type="evidence" value="ECO:0007669"/>
    <property type="project" value="InterPro"/>
</dbReference>
<evidence type="ECO:0000313" key="7">
    <source>
        <dbReference type="EMBL" id="KZP25277.1"/>
    </source>
</evidence>
<dbReference type="OrthoDB" id="10254665at2759"/>
<evidence type="ECO:0000313" key="8">
    <source>
        <dbReference type="Proteomes" id="UP000076532"/>
    </source>
</evidence>
<evidence type="ECO:0000256" key="2">
    <source>
        <dbReference type="ARBA" id="ARBA00008320"/>
    </source>
</evidence>
<organism evidence="7 8">
    <name type="scientific">Athelia psychrophila</name>
    <dbReference type="NCBI Taxonomy" id="1759441"/>
    <lineage>
        <taxon>Eukaryota</taxon>
        <taxon>Fungi</taxon>
        <taxon>Dikarya</taxon>
        <taxon>Basidiomycota</taxon>
        <taxon>Agaricomycotina</taxon>
        <taxon>Agaricomycetes</taxon>
        <taxon>Agaricomycetidae</taxon>
        <taxon>Atheliales</taxon>
        <taxon>Atheliaceae</taxon>
        <taxon>Athelia</taxon>
    </lineage>
</organism>
<dbReference type="Gene3D" id="3.40.50.150">
    <property type="entry name" value="Vaccinia Virus protein VP39"/>
    <property type="match status" value="1"/>
</dbReference>
<evidence type="ECO:0000256" key="1">
    <source>
        <dbReference type="ARBA" id="ARBA00004123"/>
    </source>
</evidence>
<dbReference type="Proteomes" id="UP000076532">
    <property type="component" value="Unassembled WGS sequence"/>
</dbReference>
<dbReference type="PANTHER" id="PTHR12945:SF0">
    <property type="entry name" value="TRNA (ADENINE(58)-N(1))-METHYLTRANSFERASE NON-CATALYTIC SUBUNIT TRM6"/>
    <property type="match status" value="1"/>
</dbReference>
<protein>
    <recommendedName>
        <fullName evidence="3">tRNA (adenine(58)-N(1))-methyltransferase non-catalytic subunit TRM6</fullName>
    </recommendedName>
    <alternativeName>
        <fullName evidence="6">tRNA(m1A58)-methyltransferase subunit TRM6</fullName>
    </alternativeName>
</protein>
<sequence>MDPGPSSLPHTSAPLKERFIQSGNNVLMRTPNGDVKSQKIEKDATVVLGRLGSFLADDLIGQPFGLAYEIVDKRLKVMPPRTLEEVEDTDATNELINDGEFVQPLTLEEIEALKESGVHASDIIKKQIEQHANYSLKTEYSKEKYKKRKEAKYSKSFTTVEPTLFNVCEYWFNKDHSRIRDIRIDTLSQMLNMANIRPGGRYIAVDDASGMVVSGILERLGGDGRLITICDVDSPPAYPVMTQMNFKKESFTAILSSLNWATVQEDYTPILPPVEPSDGKFHSERQKTRLNKRKALTNNINGTREELFNGEFDGLIIASEYDPYSIVEKLYPYLAGSAPIVAHSPSLQILADLQAKTRSLPGYLGPTVSEAWLRRYQVLPGRTHPTMNTSGSGGFLFSVIKVYD</sequence>
<proteinExistence type="inferred from homology"/>
<dbReference type="InterPro" id="IPR029063">
    <property type="entry name" value="SAM-dependent_MTases_sf"/>
</dbReference>
<dbReference type="STRING" id="436010.A0A166NQJ4"/>
<dbReference type="PANTHER" id="PTHR12945">
    <property type="entry name" value="TRANSLATION INITIATION FACTOR EIF3-RELATED"/>
    <property type="match status" value="1"/>
</dbReference>
<keyword evidence="8" id="KW-1185">Reference proteome</keyword>
<accession>A0A166NQJ4</accession>
<keyword evidence="4" id="KW-0819">tRNA processing</keyword>
<keyword evidence="5" id="KW-0539">Nucleus</keyword>
<dbReference type="Pfam" id="PF04189">
    <property type="entry name" value="Gcd10p"/>
    <property type="match status" value="1"/>
</dbReference>
<comment type="similarity">
    <text evidence="2">Belongs to the TRM6/GCD10 family.</text>
</comment>
<dbReference type="GO" id="GO:0031515">
    <property type="term" value="C:tRNA (m1A) methyltransferase complex"/>
    <property type="evidence" value="ECO:0007669"/>
    <property type="project" value="InterPro"/>
</dbReference>
<comment type="subcellular location">
    <subcellularLocation>
        <location evidence="1">Nucleus</location>
    </subcellularLocation>
</comment>
<dbReference type="InterPro" id="IPR017423">
    <property type="entry name" value="TRM6"/>
</dbReference>